<sequence>NSARIVYPKNIAISKNNILYVGYNSGLFVRNLSTNTNISCTASGNLWYIRNAYGTAVDPSASNIYVQYSRYLYRFAIQGNYCPSTSYASRAYRYSWQYGFGMRFHPTDDSILYATSYYEHKLYKYTLSGQKNVFTSAQSVGRCCSGSSSSSNVIMYYPSGVAVDTANNRVIAVSYYKHSAQAFDLNLGFLKEIGGSAGTRMTGAHEAIKAIVTDSSLTAGVNFGFAYWASGSSGFKSWSGNITTGKAKPCTSQNCLKVRAHKQGASRINQIITSVNPGGGTDAMAWARIASQYYLSNKYSPIDKNLDCQNSYVLVIGDGVWYNHSSAKGTVQNLLNKHKIKTFTVAYGGGIGSSC</sequence>
<proteinExistence type="predicted"/>
<accession>A0A382IR15</accession>
<dbReference type="SUPFAM" id="SSF63825">
    <property type="entry name" value="YWTD domain"/>
    <property type="match status" value="1"/>
</dbReference>
<dbReference type="InterPro" id="IPR011042">
    <property type="entry name" value="6-blade_b-propeller_TolB-like"/>
</dbReference>
<evidence type="ECO:0000313" key="1">
    <source>
        <dbReference type="EMBL" id="SVC02264.1"/>
    </source>
</evidence>
<protein>
    <submittedName>
        <fullName evidence="1">Uncharacterized protein</fullName>
    </submittedName>
</protein>
<name>A0A382IR15_9ZZZZ</name>
<reference evidence="1" key="1">
    <citation type="submission" date="2018-05" db="EMBL/GenBank/DDBJ databases">
        <authorList>
            <person name="Lanie J.A."/>
            <person name="Ng W.-L."/>
            <person name="Kazmierczak K.M."/>
            <person name="Andrzejewski T.M."/>
            <person name="Davidsen T.M."/>
            <person name="Wayne K.J."/>
            <person name="Tettelin H."/>
            <person name="Glass J.I."/>
            <person name="Rusch D."/>
            <person name="Podicherti R."/>
            <person name="Tsui H.-C.T."/>
            <person name="Winkler M.E."/>
        </authorList>
    </citation>
    <scope>NUCLEOTIDE SEQUENCE</scope>
</reference>
<organism evidence="1">
    <name type="scientific">marine metagenome</name>
    <dbReference type="NCBI Taxonomy" id="408172"/>
    <lineage>
        <taxon>unclassified sequences</taxon>
        <taxon>metagenomes</taxon>
        <taxon>ecological metagenomes</taxon>
    </lineage>
</organism>
<dbReference type="AlphaFoldDB" id="A0A382IR15"/>
<feature type="non-terminal residue" evidence="1">
    <location>
        <position position="355"/>
    </location>
</feature>
<gene>
    <name evidence="1" type="ORF">METZ01_LOCUS255118</name>
</gene>
<dbReference type="EMBL" id="UINC01069126">
    <property type="protein sequence ID" value="SVC02264.1"/>
    <property type="molecule type" value="Genomic_DNA"/>
</dbReference>
<feature type="non-terminal residue" evidence="1">
    <location>
        <position position="1"/>
    </location>
</feature>
<dbReference type="Gene3D" id="2.120.10.30">
    <property type="entry name" value="TolB, C-terminal domain"/>
    <property type="match status" value="1"/>
</dbReference>